<organism evidence="2 3">
    <name type="scientific">Streptococcus peroris ATCC 700780</name>
    <dbReference type="NCBI Taxonomy" id="888746"/>
    <lineage>
        <taxon>Bacteria</taxon>
        <taxon>Bacillati</taxon>
        <taxon>Bacillota</taxon>
        <taxon>Bacilli</taxon>
        <taxon>Lactobacillales</taxon>
        <taxon>Streptococcaceae</taxon>
        <taxon>Streptococcus</taxon>
    </lineage>
</organism>
<protein>
    <recommendedName>
        <fullName evidence="4">Alkaline shock response membrane anchor protein AmaP</fullName>
    </recommendedName>
</protein>
<dbReference type="HOGENOM" id="CLU_119961_0_0_9"/>
<evidence type="ECO:0000313" key="3">
    <source>
        <dbReference type="Proteomes" id="UP000010304"/>
    </source>
</evidence>
<gene>
    <name evidence="2" type="ORF">HMPREF9180_0238</name>
</gene>
<dbReference type="OrthoDB" id="2236015at2"/>
<dbReference type="RefSeq" id="WP_006144924.1">
    <property type="nucleotide sequence ID" value="NZ_GL732463.1"/>
</dbReference>
<keyword evidence="3" id="KW-1185">Reference proteome</keyword>
<name>E8K9T3_9STRE</name>
<evidence type="ECO:0000256" key="1">
    <source>
        <dbReference type="SAM" id="Phobius"/>
    </source>
</evidence>
<dbReference type="EMBL" id="AEVF01000003">
    <property type="protein sequence ID" value="EFX41195.1"/>
    <property type="molecule type" value="Genomic_DNA"/>
</dbReference>
<dbReference type="NCBIfam" id="NF033218">
    <property type="entry name" value="anchor_AmaP"/>
    <property type="match status" value="1"/>
</dbReference>
<evidence type="ECO:0008006" key="4">
    <source>
        <dbReference type="Google" id="ProtNLM"/>
    </source>
</evidence>
<sequence length="187" mass="21773">MSKTKKILLLIFCILILTVFLPILIDYQQASDLGIQLFSWREWSFAAFISKYIFWGTLILSVLVLSSILVILFYPKQYLDIQLGTKDDKLKLKNSAIEGFVRCVVDEYELIKNPTIRVNIRRNKCFVYVEGRIITSDNISTKCQSIQNEITQGLRQFFGLEREVKLEVLVKNYQPPTQHKKTTSRVD</sequence>
<dbReference type="eggNOG" id="ENOG5033752">
    <property type="taxonomic scope" value="Bacteria"/>
</dbReference>
<evidence type="ECO:0000313" key="2">
    <source>
        <dbReference type="EMBL" id="EFX41195.1"/>
    </source>
</evidence>
<dbReference type="STRING" id="888746.HMPREF9180_0238"/>
<keyword evidence="1" id="KW-1133">Transmembrane helix</keyword>
<dbReference type="AlphaFoldDB" id="E8K9T3"/>
<feature type="transmembrane region" description="Helical" evidence="1">
    <location>
        <begin position="7"/>
        <end position="25"/>
    </location>
</feature>
<keyword evidence="1" id="KW-0812">Transmembrane</keyword>
<accession>E8K9T3</accession>
<reference evidence="2 3" key="1">
    <citation type="submission" date="2010-12" db="EMBL/GenBank/DDBJ databases">
        <authorList>
            <person name="Muzny D."/>
            <person name="Qin X."/>
            <person name="Deng J."/>
            <person name="Jiang H."/>
            <person name="Liu Y."/>
            <person name="Qu J."/>
            <person name="Song X.-Z."/>
            <person name="Zhang L."/>
            <person name="Thornton R."/>
            <person name="Coyle M."/>
            <person name="Francisco L."/>
            <person name="Jackson L."/>
            <person name="Javaid M."/>
            <person name="Korchina V."/>
            <person name="Kovar C."/>
            <person name="Mata R."/>
            <person name="Mathew T."/>
            <person name="Ngo R."/>
            <person name="Nguyen L."/>
            <person name="Nguyen N."/>
            <person name="Okwuonu G."/>
            <person name="Ongeri F."/>
            <person name="Pham C."/>
            <person name="Simmons D."/>
            <person name="Wilczek-Boney K."/>
            <person name="Hale W."/>
            <person name="Jakkamsetti A."/>
            <person name="Pham P."/>
            <person name="Ruth R."/>
            <person name="San Lucas F."/>
            <person name="Warren J."/>
            <person name="Zhang J."/>
            <person name="Zhao Z."/>
            <person name="Zhou C."/>
            <person name="Zhu D."/>
            <person name="Lee S."/>
            <person name="Bess C."/>
            <person name="Blankenburg K."/>
            <person name="Forbes L."/>
            <person name="Fu Q."/>
            <person name="Gubbala S."/>
            <person name="Hirani K."/>
            <person name="Jayaseelan J.C."/>
            <person name="Lara F."/>
            <person name="Munidasa M."/>
            <person name="Palculict T."/>
            <person name="Patil S."/>
            <person name="Pu L.-L."/>
            <person name="Saada N."/>
            <person name="Tang L."/>
            <person name="Weissenberger G."/>
            <person name="Zhu Y."/>
            <person name="Hemphill L."/>
            <person name="Shang Y."/>
            <person name="Youmans B."/>
            <person name="Ayvaz T."/>
            <person name="Ross M."/>
            <person name="Santibanez J."/>
            <person name="Aqrawi P."/>
            <person name="Gross S."/>
            <person name="Joshi V."/>
            <person name="Fowler G."/>
            <person name="Nazareth L."/>
            <person name="Reid J."/>
            <person name="Worley K."/>
            <person name="Petrosino J."/>
            <person name="Highlander S."/>
            <person name="Gibbs R."/>
        </authorList>
    </citation>
    <scope>NUCLEOTIDE SEQUENCE [LARGE SCALE GENOMIC DNA]</scope>
    <source>
        <strain evidence="2 3">ATCC 700780</strain>
    </source>
</reference>
<feature type="transmembrane region" description="Helical" evidence="1">
    <location>
        <begin position="52"/>
        <end position="74"/>
    </location>
</feature>
<keyword evidence="1" id="KW-0472">Membrane</keyword>
<comment type="caution">
    <text evidence="2">The sequence shown here is derived from an EMBL/GenBank/DDBJ whole genome shotgun (WGS) entry which is preliminary data.</text>
</comment>
<proteinExistence type="predicted"/>
<dbReference type="Proteomes" id="UP000010304">
    <property type="component" value="Unassembled WGS sequence"/>
</dbReference>